<dbReference type="InterPro" id="IPR051697">
    <property type="entry name" value="Patched_domain-protein"/>
</dbReference>
<dbReference type="PROSITE" id="PS50156">
    <property type="entry name" value="SSD"/>
    <property type="match status" value="2"/>
</dbReference>
<comment type="similarity">
    <text evidence="2">Belongs to the patched family.</text>
</comment>
<dbReference type="AlphaFoldDB" id="A0A7R8D475"/>
<sequence length="801" mass="91338">MVKFLDKLSTLFTRTLENIFYRLGFTVATYPWWTILVSSIICLSTMTGLIWFHQTTDYEVLWAPDNTNALQNKLWIEKNYPKDSRLEYIILEAPNVLTKENIIYLFKIDQKLRNVVSSTYNKTYADLCYRTPQKCVSQSILQIWANKESIPDEDIIMGLDSNTIFKDVTKAWNEGSLGLDLLINEPEWSDNDYVEGDLPRDWVAEDWEKNLIKFLTDGTDHQPNLENASNDAMVYSFTERSFQDEIVTSIDGGMYVFGVGFLLILIYSLLVTSDFHPVNQRVMLLLLGFMVIGMAIGSSFGLGFHIGIIYADLHPIIPFLLLGIGVDDLFIIIKSTDNLSQKEKELPLKERIALVPGIPWMNVELRKGRLFYGLPNVQLILGGISLLVFGFGIFGTFNIQQDYDPITYMRQNSYQVKFIEAKNRLYPEFGDIVDIYVGNIPYWENIQEMKQIDSLVNNCQYVRTGSHSLYWFKHVIDVCESEGFNCSTEFDFKKAIVFSLALKPFIFADLKLNITILEEEFQDFQDLKWHIQSSKSTFQYGHLESISVQTKAMDEIILGLEKIIFEDSDFVSPISRSLAFHQWTANKVISKELIRNMSLNFACITIVLFMLLANIQLSLIVLFTVAMTITEIAGFAYFVGLNIEIVTSLELILSVGLVLDYSAHIGVCYTIQKTGSRRERSQRALLDMGPAIFSGGFSTFLAFVVLFFNDSYIFTSFCHMLGFGVLFGLWNALVFMPLLLSYFGPLTEEELKTVSPTPSVGRVNMAFPCSNSDIAPPMEEKKKHFVEVISSDGSNEYVAKF</sequence>
<evidence type="ECO:0000256" key="1">
    <source>
        <dbReference type="ARBA" id="ARBA00004141"/>
    </source>
</evidence>
<evidence type="ECO:0000256" key="3">
    <source>
        <dbReference type="ARBA" id="ARBA00022692"/>
    </source>
</evidence>
<dbReference type="InterPro" id="IPR004869">
    <property type="entry name" value="MMPL_dom"/>
</dbReference>
<keyword evidence="5" id="KW-0472">Membrane</keyword>
<dbReference type="Gene3D" id="1.20.1640.10">
    <property type="entry name" value="Multidrug efflux transporter AcrB transmembrane domain"/>
    <property type="match status" value="2"/>
</dbReference>
<comment type="subcellular location">
    <subcellularLocation>
        <location evidence="1">Membrane</location>
        <topology evidence="1">Multi-pass membrane protein</topology>
    </subcellularLocation>
</comment>
<evidence type="ECO:0000259" key="7">
    <source>
        <dbReference type="PROSITE" id="PS50156"/>
    </source>
</evidence>
<dbReference type="InterPro" id="IPR003392">
    <property type="entry name" value="PTHD_SSD"/>
</dbReference>
<evidence type="ECO:0000313" key="8">
    <source>
        <dbReference type="EMBL" id="CAF2993005.1"/>
    </source>
</evidence>
<dbReference type="EMBL" id="HG994586">
    <property type="protein sequence ID" value="CAF2993005.1"/>
    <property type="molecule type" value="Genomic_DNA"/>
</dbReference>
<accession>A0A7R8D475</accession>
<keyword evidence="4" id="KW-1133">Transmembrane helix</keyword>
<evidence type="ECO:0000256" key="5">
    <source>
        <dbReference type="ARBA" id="ARBA00023136"/>
    </source>
</evidence>
<dbReference type="SUPFAM" id="SSF82866">
    <property type="entry name" value="Multidrug efflux transporter AcrB transmembrane domain"/>
    <property type="match status" value="2"/>
</dbReference>
<proteinExistence type="inferred from homology"/>
<keyword evidence="3" id="KW-0812">Transmembrane</keyword>
<keyword evidence="6" id="KW-0325">Glycoprotein</keyword>
<organism evidence="8 9">
    <name type="scientific">Lepeophtheirus salmonis</name>
    <name type="common">Salmon louse</name>
    <name type="synonym">Caligus salmonis</name>
    <dbReference type="NCBI Taxonomy" id="72036"/>
    <lineage>
        <taxon>Eukaryota</taxon>
        <taxon>Metazoa</taxon>
        <taxon>Ecdysozoa</taxon>
        <taxon>Arthropoda</taxon>
        <taxon>Crustacea</taxon>
        <taxon>Multicrustacea</taxon>
        <taxon>Hexanauplia</taxon>
        <taxon>Copepoda</taxon>
        <taxon>Siphonostomatoida</taxon>
        <taxon>Caligidae</taxon>
        <taxon>Lepeophtheirus</taxon>
    </lineage>
</organism>
<keyword evidence="9" id="KW-1185">Reference proteome</keyword>
<dbReference type="Proteomes" id="UP000675881">
    <property type="component" value="Chromosome 7"/>
</dbReference>
<dbReference type="InterPro" id="IPR000731">
    <property type="entry name" value="SSD"/>
</dbReference>
<evidence type="ECO:0000256" key="4">
    <source>
        <dbReference type="ARBA" id="ARBA00022989"/>
    </source>
</evidence>
<feature type="domain" description="SSD" evidence="7">
    <location>
        <begin position="617"/>
        <end position="742"/>
    </location>
</feature>
<feature type="domain" description="SSD" evidence="7">
    <location>
        <begin position="253"/>
        <end position="353"/>
    </location>
</feature>
<dbReference type="OrthoDB" id="6510177at2759"/>
<dbReference type="PANTHER" id="PTHR10796">
    <property type="entry name" value="PATCHED-RELATED"/>
    <property type="match status" value="1"/>
</dbReference>
<dbReference type="PANTHER" id="PTHR10796:SF130">
    <property type="entry name" value="PATCHED DOMAIN-CONTAINING PROTEIN 3-LIKE PROTEIN"/>
    <property type="match status" value="1"/>
</dbReference>
<name>A0A7R8D475_LEPSM</name>
<evidence type="ECO:0000256" key="2">
    <source>
        <dbReference type="ARBA" id="ARBA00005585"/>
    </source>
</evidence>
<dbReference type="Pfam" id="PF03176">
    <property type="entry name" value="MMPL"/>
    <property type="match status" value="1"/>
</dbReference>
<gene>
    <name evidence="8" type="ORF">LSAA_13171</name>
</gene>
<dbReference type="GO" id="GO:0016020">
    <property type="term" value="C:membrane"/>
    <property type="evidence" value="ECO:0007669"/>
    <property type="project" value="UniProtKB-SubCell"/>
</dbReference>
<reference evidence="8" key="1">
    <citation type="submission" date="2021-02" db="EMBL/GenBank/DDBJ databases">
        <authorList>
            <person name="Bekaert M."/>
        </authorList>
    </citation>
    <scope>NUCLEOTIDE SEQUENCE</scope>
    <source>
        <strain evidence="8">IoA-00</strain>
    </source>
</reference>
<evidence type="ECO:0000313" key="9">
    <source>
        <dbReference type="Proteomes" id="UP000675881"/>
    </source>
</evidence>
<dbReference type="Pfam" id="PF02460">
    <property type="entry name" value="Patched"/>
    <property type="match status" value="1"/>
</dbReference>
<protein>
    <submittedName>
        <fullName evidence="8">(salmon louse) hypothetical protein</fullName>
    </submittedName>
</protein>
<evidence type="ECO:0000256" key="6">
    <source>
        <dbReference type="ARBA" id="ARBA00023180"/>
    </source>
</evidence>